<dbReference type="AlphaFoldDB" id="A0A3L7A3Q2"/>
<dbReference type="GO" id="GO:0050661">
    <property type="term" value="F:NADP binding"/>
    <property type="evidence" value="ECO:0007669"/>
    <property type="project" value="InterPro"/>
</dbReference>
<gene>
    <name evidence="8" type="ORF">D9R14_19100</name>
</gene>
<dbReference type="Pfam" id="PF00724">
    <property type="entry name" value="Oxidored_FMN"/>
    <property type="match status" value="1"/>
</dbReference>
<evidence type="ECO:0000313" key="9">
    <source>
        <dbReference type="Proteomes" id="UP000269692"/>
    </source>
</evidence>
<dbReference type="GO" id="GO:0003959">
    <property type="term" value="F:NADPH dehydrogenase activity"/>
    <property type="evidence" value="ECO:0007669"/>
    <property type="project" value="InterPro"/>
</dbReference>
<keyword evidence="4" id="KW-0521">NADP</keyword>
<dbReference type="OrthoDB" id="9804454at2"/>
<dbReference type="PANTHER" id="PTHR43303:SF4">
    <property type="entry name" value="NADPH DEHYDROGENASE C23G7.10C-RELATED"/>
    <property type="match status" value="1"/>
</dbReference>
<dbReference type="SUPFAM" id="SSF51395">
    <property type="entry name" value="FMN-linked oxidoreductases"/>
    <property type="match status" value="1"/>
</dbReference>
<dbReference type="InterPro" id="IPR013785">
    <property type="entry name" value="Aldolase_TIM"/>
</dbReference>
<dbReference type="Proteomes" id="UP000269692">
    <property type="component" value="Unassembled WGS sequence"/>
</dbReference>
<feature type="domain" description="NADH:flavin oxidoreductase/NADH oxidase N-terminal" evidence="7">
    <location>
        <begin position="8"/>
        <end position="350"/>
    </location>
</feature>
<feature type="region of interest" description="Disordered" evidence="6">
    <location>
        <begin position="107"/>
        <end position="130"/>
    </location>
</feature>
<sequence length="389" mass="40698">MSETLPALFTPLALRGVTARNRTMLSAMNQHVAKDGFADDGLLVHLGKFALGGFGIVTTEATAITPEGRIAPGDLGIWSDDHIDGLRRVTGFLRSAGALAAIQLGHSGRKGSSRRPWDGGPLTDADARNGEPPWAVVSPTAEALGPGHAVPRALGPDGIAAVLEAYATAAARADAAGFDLVEIHGGHGYLIASFLSPVINTRNDAYGGDLAGRMRFALEVAQAVRGRWPAHKPLMFRISSVDGHPQGWQIEDSVILARELKARGVDVIDCSSGGLRESTAIENTNRQLGYQVPYARAIRQGAGIATAAVGLILDAHQAEAVLGAGDADLVALARQALYDPYWPRHAAQALGLDPAFESWPTNAGWWLAKRATGLARIGYGPTGAPVTGG</sequence>
<name>A0A3L7A3Q2_9HYPH</name>
<evidence type="ECO:0000256" key="3">
    <source>
        <dbReference type="ARBA" id="ARBA00022643"/>
    </source>
</evidence>
<keyword evidence="9" id="KW-1185">Reference proteome</keyword>
<evidence type="ECO:0000256" key="2">
    <source>
        <dbReference type="ARBA" id="ARBA00022630"/>
    </source>
</evidence>
<evidence type="ECO:0000259" key="7">
    <source>
        <dbReference type="Pfam" id="PF00724"/>
    </source>
</evidence>
<dbReference type="Gene3D" id="3.20.20.70">
    <property type="entry name" value="Aldolase class I"/>
    <property type="match status" value="1"/>
</dbReference>
<dbReference type="GO" id="GO:0010181">
    <property type="term" value="F:FMN binding"/>
    <property type="evidence" value="ECO:0007669"/>
    <property type="project" value="InterPro"/>
</dbReference>
<dbReference type="RefSeq" id="WP_121624951.1">
    <property type="nucleotide sequence ID" value="NZ_JACIIW010000007.1"/>
</dbReference>
<keyword evidence="2" id="KW-0285">Flavoprotein</keyword>
<accession>A0A3L7A3Q2</accession>
<organism evidence="8 9">
    <name type="scientific">Xanthobacter tagetidis</name>
    <dbReference type="NCBI Taxonomy" id="60216"/>
    <lineage>
        <taxon>Bacteria</taxon>
        <taxon>Pseudomonadati</taxon>
        <taxon>Pseudomonadota</taxon>
        <taxon>Alphaproteobacteria</taxon>
        <taxon>Hyphomicrobiales</taxon>
        <taxon>Xanthobacteraceae</taxon>
        <taxon>Xanthobacter</taxon>
    </lineage>
</organism>
<comment type="caution">
    <text evidence="8">The sequence shown here is derived from an EMBL/GenBank/DDBJ whole genome shotgun (WGS) entry which is preliminary data.</text>
</comment>
<dbReference type="InterPro" id="IPR044152">
    <property type="entry name" value="YqjM-like"/>
</dbReference>
<reference evidence="8 9" key="1">
    <citation type="submission" date="2018-10" db="EMBL/GenBank/DDBJ databases">
        <title>Xanthobacter tagetidis genome sequencing and assembly.</title>
        <authorList>
            <person name="Maclea K.S."/>
            <person name="Goen A.E."/>
            <person name="Fatima S.A."/>
        </authorList>
    </citation>
    <scope>NUCLEOTIDE SEQUENCE [LARGE SCALE GENOMIC DNA]</scope>
    <source>
        <strain evidence="8 9">ATCC 700314</strain>
    </source>
</reference>
<proteinExistence type="predicted"/>
<evidence type="ECO:0000313" key="8">
    <source>
        <dbReference type="EMBL" id="RLP74171.1"/>
    </source>
</evidence>
<protein>
    <submittedName>
        <fullName evidence="8">NADH:flavin oxidoreductase/NADH oxidase</fullName>
    </submittedName>
</protein>
<dbReference type="PANTHER" id="PTHR43303">
    <property type="entry name" value="NADPH DEHYDROGENASE C23G7.10C-RELATED"/>
    <property type="match status" value="1"/>
</dbReference>
<evidence type="ECO:0000256" key="6">
    <source>
        <dbReference type="SAM" id="MobiDB-lite"/>
    </source>
</evidence>
<evidence type="ECO:0000256" key="5">
    <source>
        <dbReference type="ARBA" id="ARBA00023002"/>
    </source>
</evidence>
<comment type="cofactor">
    <cofactor evidence="1">
        <name>FMN</name>
        <dbReference type="ChEBI" id="CHEBI:58210"/>
    </cofactor>
</comment>
<keyword evidence="3" id="KW-0288">FMN</keyword>
<keyword evidence="5" id="KW-0560">Oxidoreductase</keyword>
<dbReference type="InterPro" id="IPR001155">
    <property type="entry name" value="OxRdtase_FMN_N"/>
</dbReference>
<dbReference type="EMBL" id="RCTF01000020">
    <property type="protein sequence ID" value="RLP74171.1"/>
    <property type="molecule type" value="Genomic_DNA"/>
</dbReference>
<dbReference type="CDD" id="cd02932">
    <property type="entry name" value="OYE_YqiM_FMN"/>
    <property type="match status" value="1"/>
</dbReference>
<evidence type="ECO:0000256" key="4">
    <source>
        <dbReference type="ARBA" id="ARBA00022857"/>
    </source>
</evidence>
<evidence type="ECO:0000256" key="1">
    <source>
        <dbReference type="ARBA" id="ARBA00001917"/>
    </source>
</evidence>